<dbReference type="KEGG" id="smo:SELMODRAFT_410926"/>
<sequence>MNIVIQKPKEEKLFRSSEDAICYMQDQLKEKLRNQNLHTMLRQTWKLLSQVSWGPMLAGPSVPQGLRRGCDFTAPGRVQACDTYHCSDVHANTAGCFCDFSCKVYIATFSCGCQAEKRECYQGTSIRLVWRRMWNTLSDYFVTVGCSSNFSVAMYTMDSLWQLADRDELANYNFQSQFMWPFVIIMQRSASVEIQEFIIRCVSQMVCNVRSGLKITFIVTKFSESRYCLIVAVTDRDSAIVHLVFETGEGCQRYFQHITETESTIFRAQYYICLLVNKFNDDISLNALTFLRFCALKLGEGELRSVWLVGQEVYEKSSLYLVTKDAFYTEIPKELPY</sequence>
<dbReference type="EMBL" id="GL377578">
    <property type="protein sequence ID" value="EFJ29009.1"/>
    <property type="molecule type" value="Genomic_DNA"/>
</dbReference>
<gene>
    <name evidence="2" type="ORF">SELMODRAFT_410926</name>
</gene>
<feature type="domain" description="Mon2/Sec7/BIG1-like HDS" evidence="1">
    <location>
        <begin position="165"/>
        <end position="219"/>
    </location>
</feature>
<dbReference type="PANTHER" id="PTHR10663">
    <property type="entry name" value="GUANYL-NUCLEOTIDE EXCHANGE FACTOR"/>
    <property type="match status" value="1"/>
</dbReference>
<keyword evidence="3" id="KW-1185">Reference proteome</keyword>
<evidence type="ECO:0000259" key="1">
    <source>
        <dbReference type="Pfam" id="PF09324"/>
    </source>
</evidence>
<organism evidence="3">
    <name type="scientific">Selaginella moellendorffii</name>
    <name type="common">Spikemoss</name>
    <dbReference type="NCBI Taxonomy" id="88036"/>
    <lineage>
        <taxon>Eukaryota</taxon>
        <taxon>Viridiplantae</taxon>
        <taxon>Streptophyta</taxon>
        <taxon>Embryophyta</taxon>
        <taxon>Tracheophyta</taxon>
        <taxon>Lycopodiopsida</taxon>
        <taxon>Selaginellales</taxon>
        <taxon>Selaginellaceae</taxon>
        <taxon>Selaginella</taxon>
    </lineage>
</organism>
<evidence type="ECO:0000313" key="2">
    <source>
        <dbReference type="EMBL" id="EFJ29009.1"/>
    </source>
</evidence>
<dbReference type="InParanoid" id="D8RGB2"/>
<dbReference type="AlphaFoldDB" id="D8RGB2"/>
<protein>
    <recommendedName>
        <fullName evidence="1">Mon2/Sec7/BIG1-like HDS domain-containing protein</fullName>
    </recommendedName>
</protein>
<dbReference type="PANTHER" id="PTHR10663:SF388">
    <property type="entry name" value="GOLGI-SPECIFIC BREFELDIN A-RESISTANCE GUANINE NUCLEOTIDE EXCHANGE FACTOR 1"/>
    <property type="match status" value="1"/>
</dbReference>
<dbReference type="Proteomes" id="UP000001514">
    <property type="component" value="Unassembled WGS sequence"/>
</dbReference>
<dbReference type="Pfam" id="PF09324">
    <property type="entry name" value="Sec7-like_HDS"/>
    <property type="match status" value="1"/>
</dbReference>
<accession>D8RGB2</accession>
<proteinExistence type="predicted"/>
<evidence type="ECO:0000313" key="3">
    <source>
        <dbReference type="Proteomes" id="UP000001514"/>
    </source>
</evidence>
<dbReference type="HOGENOM" id="CLU_824867_0_0_1"/>
<reference evidence="2 3" key="1">
    <citation type="journal article" date="2011" name="Science">
        <title>The Selaginella genome identifies genetic changes associated with the evolution of vascular plants.</title>
        <authorList>
            <person name="Banks J.A."/>
            <person name="Nishiyama T."/>
            <person name="Hasebe M."/>
            <person name="Bowman J.L."/>
            <person name="Gribskov M."/>
            <person name="dePamphilis C."/>
            <person name="Albert V.A."/>
            <person name="Aono N."/>
            <person name="Aoyama T."/>
            <person name="Ambrose B.A."/>
            <person name="Ashton N.W."/>
            <person name="Axtell M.J."/>
            <person name="Barker E."/>
            <person name="Barker M.S."/>
            <person name="Bennetzen J.L."/>
            <person name="Bonawitz N.D."/>
            <person name="Chapple C."/>
            <person name="Cheng C."/>
            <person name="Correa L.G."/>
            <person name="Dacre M."/>
            <person name="DeBarry J."/>
            <person name="Dreyer I."/>
            <person name="Elias M."/>
            <person name="Engstrom E.M."/>
            <person name="Estelle M."/>
            <person name="Feng L."/>
            <person name="Finet C."/>
            <person name="Floyd S.K."/>
            <person name="Frommer W.B."/>
            <person name="Fujita T."/>
            <person name="Gramzow L."/>
            <person name="Gutensohn M."/>
            <person name="Harholt J."/>
            <person name="Hattori M."/>
            <person name="Heyl A."/>
            <person name="Hirai T."/>
            <person name="Hiwatashi Y."/>
            <person name="Ishikawa M."/>
            <person name="Iwata M."/>
            <person name="Karol K.G."/>
            <person name="Koehler B."/>
            <person name="Kolukisaoglu U."/>
            <person name="Kubo M."/>
            <person name="Kurata T."/>
            <person name="Lalonde S."/>
            <person name="Li K."/>
            <person name="Li Y."/>
            <person name="Litt A."/>
            <person name="Lyons E."/>
            <person name="Manning G."/>
            <person name="Maruyama T."/>
            <person name="Michael T.P."/>
            <person name="Mikami K."/>
            <person name="Miyazaki S."/>
            <person name="Morinaga S."/>
            <person name="Murata T."/>
            <person name="Mueller-Roeber B."/>
            <person name="Nelson D.R."/>
            <person name="Obara M."/>
            <person name="Oguri Y."/>
            <person name="Olmstead R.G."/>
            <person name="Onodera N."/>
            <person name="Petersen B.L."/>
            <person name="Pils B."/>
            <person name="Prigge M."/>
            <person name="Rensing S.A."/>
            <person name="Riano-Pachon D.M."/>
            <person name="Roberts A.W."/>
            <person name="Sato Y."/>
            <person name="Scheller H.V."/>
            <person name="Schulz B."/>
            <person name="Schulz C."/>
            <person name="Shakirov E.V."/>
            <person name="Shibagaki N."/>
            <person name="Shinohara N."/>
            <person name="Shippen D.E."/>
            <person name="Soerensen I."/>
            <person name="Sotooka R."/>
            <person name="Sugimoto N."/>
            <person name="Sugita M."/>
            <person name="Sumikawa N."/>
            <person name="Tanurdzic M."/>
            <person name="Theissen G."/>
            <person name="Ulvskov P."/>
            <person name="Wakazuki S."/>
            <person name="Weng J.K."/>
            <person name="Willats W.W."/>
            <person name="Wipf D."/>
            <person name="Wolf P.G."/>
            <person name="Yang L."/>
            <person name="Zimmer A.D."/>
            <person name="Zhu Q."/>
            <person name="Mitros T."/>
            <person name="Hellsten U."/>
            <person name="Loque D."/>
            <person name="Otillar R."/>
            <person name="Salamov A."/>
            <person name="Schmutz J."/>
            <person name="Shapiro H."/>
            <person name="Lindquist E."/>
            <person name="Lucas S."/>
            <person name="Rokhsar D."/>
            <person name="Grigoriev I.V."/>
        </authorList>
    </citation>
    <scope>NUCLEOTIDE SEQUENCE [LARGE SCALE GENOMIC DNA]</scope>
</reference>
<dbReference type="InterPro" id="IPR015403">
    <property type="entry name" value="Mon2/Sec7/BIG1-like_HDS"/>
</dbReference>
<dbReference type="GO" id="GO:0005085">
    <property type="term" value="F:guanyl-nucleotide exchange factor activity"/>
    <property type="evidence" value="ECO:0000318"/>
    <property type="project" value="GO_Central"/>
</dbReference>
<dbReference type="Gramene" id="EFJ29009">
    <property type="protein sequence ID" value="EFJ29009"/>
    <property type="gene ID" value="SELMODRAFT_410926"/>
</dbReference>
<name>D8RGB2_SELML</name>
<dbReference type="eggNOG" id="KOG0929">
    <property type="taxonomic scope" value="Eukaryota"/>
</dbReference>